<keyword evidence="14" id="KW-1185">Reference proteome</keyword>
<dbReference type="InterPro" id="IPR017871">
    <property type="entry name" value="ABC_transporter-like_CS"/>
</dbReference>
<evidence type="ECO:0000256" key="3">
    <source>
        <dbReference type="ARBA" id="ARBA00022741"/>
    </source>
</evidence>
<feature type="domain" description="ABC transmembrane type-1" evidence="11">
    <location>
        <begin position="162"/>
        <end position="442"/>
    </location>
</feature>
<evidence type="ECO:0000256" key="4">
    <source>
        <dbReference type="ARBA" id="ARBA00022840"/>
    </source>
</evidence>
<evidence type="ECO:0000256" key="6">
    <source>
        <dbReference type="ARBA" id="ARBA00022989"/>
    </source>
</evidence>
<keyword evidence="8" id="KW-0080">Bacteriocin transport</keyword>
<evidence type="ECO:0000256" key="9">
    <source>
        <dbReference type="SAM" id="Phobius"/>
    </source>
</evidence>
<dbReference type="InterPro" id="IPR036640">
    <property type="entry name" value="ABC1_TM_sf"/>
</dbReference>
<dbReference type="InterPro" id="IPR027417">
    <property type="entry name" value="P-loop_NTPase"/>
</dbReference>
<dbReference type="Gene3D" id="3.40.50.300">
    <property type="entry name" value="P-loop containing nucleotide triphosphate hydrolases"/>
    <property type="match status" value="1"/>
</dbReference>
<dbReference type="Proteomes" id="UP001441944">
    <property type="component" value="Unassembled WGS sequence"/>
</dbReference>
<evidence type="ECO:0000256" key="5">
    <source>
        <dbReference type="ARBA" id="ARBA00022927"/>
    </source>
</evidence>
<dbReference type="InterPro" id="IPR011527">
    <property type="entry name" value="ABC1_TM_dom"/>
</dbReference>
<organism evidence="13 14">
    <name type="scientific">Pseudophaeobacter arcticus</name>
    <dbReference type="NCBI Taxonomy" id="385492"/>
    <lineage>
        <taxon>Bacteria</taxon>
        <taxon>Pseudomonadati</taxon>
        <taxon>Pseudomonadota</taxon>
        <taxon>Alphaproteobacteria</taxon>
        <taxon>Rhodobacterales</taxon>
        <taxon>Paracoccaceae</taxon>
        <taxon>Pseudophaeobacter</taxon>
    </lineage>
</organism>
<dbReference type="Gene3D" id="1.20.1560.10">
    <property type="entry name" value="ABC transporter type 1, transmembrane domain"/>
    <property type="match status" value="1"/>
</dbReference>
<feature type="domain" description="ABC transporter" evidence="10">
    <location>
        <begin position="481"/>
        <end position="714"/>
    </location>
</feature>
<evidence type="ECO:0000256" key="7">
    <source>
        <dbReference type="ARBA" id="ARBA00023136"/>
    </source>
</evidence>
<dbReference type="SUPFAM" id="SSF52540">
    <property type="entry name" value="P-loop containing nucleoside triphosphate hydrolases"/>
    <property type="match status" value="1"/>
</dbReference>
<dbReference type="InterPro" id="IPR003439">
    <property type="entry name" value="ABC_transporter-like_ATP-bd"/>
</dbReference>
<dbReference type="PROSITE" id="PS50893">
    <property type="entry name" value="ABC_TRANSPORTER_2"/>
    <property type="match status" value="1"/>
</dbReference>
<reference evidence="13 14" key="1">
    <citation type="submission" date="2024-04" db="EMBL/GenBank/DDBJ databases">
        <title>Draft genome sequence of Pseudophaeobacter arcticus NBRC 116598.</title>
        <authorList>
            <person name="Miyakawa T."/>
            <person name="Kusuya Y."/>
            <person name="Miura T."/>
        </authorList>
    </citation>
    <scope>NUCLEOTIDE SEQUENCE [LARGE SCALE GENOMIC DNA]</scope>
    <source>
        <strain evidence="13 14">SU-CL00105</strain>
    </source>
</reference>
<gene>
    <name evidence="13" type="ORF">NBRC116598_37890</name>
</gene>
<evidence type="ECO:0000259" key="10">
    <source>
        <dbReference type="PROSITE" id="PS50893"/>
    </source>
</evidence>
<evidence type="ECO:0000256" key="1">
    <source>
        <dbReference type="ARBA" id="ARBA00004651"/>
    </source>
</evidence>
<dbReference type="PANTHER" id="PTHR24221">
    <property type="entry name" value="ATP-BINDING CASSETTE SUB-FAMILY B"/>
    <property type="match status" value="1"/>
</dbReference>
<protein>
    <submittedName>
        <fullName evidence="13">NHLP family bacteriocin export ABC transporter peptidase/permease/ATPase subunit</fullName>
    </submittedName>
</protein>
<dbReference type="InterPro" id="IPR022514">
    <property type="entry name" value="NHPM_micro_ABC1"/>
</dbReference>
<dbReference type="RefSeq" id="WP_353402175.1">
    <property type="nucleotide sequence ID" value="NZ_BAABWU010000021.1"/>
</dbReference>
<comment type="subcellular location">
    <subcellularLocation>
        <location evidence="1">Cell membrane</location>
        <topology evidence="1">Multi-pass membrane protein</topology>
    </subcellularLocation>
</comment>
<evidence type="ECO:0000256" key="8">
    <source>
        <dbReference type="ARBA" id="ARBA00043264"/>
    </source>
</evidence>
<evidence type="ECO:0000313" key="14">
    <source>
        <dbReference type="Proteomes" id="UP001441944"/>
    </source>
</evidence>
<dbReference type="NCBIfam" id="TIGR03796">
    <property type="entry name" value="NHLM_micro_ABC1"/>
    <property type="match status" value="1"/>
</dbReference>
<keyword evidence="5" id="KW-0653">Protein transport</keyword>
<feature type="transmembrane region" description="Helical" evidence="9">
    <location>
        <begin position="297"/>
        <end position="317"/>
    </location>
</feature>
<dbReference type="Pfam" id="PF03412">
    <property type="entry name" value="Peptidase_C39"/>
    <property type="match status" value="1"/>
</dbReference>
<dbReference type="PROSITE" id="PS50990">
    <property type="entry name" value="PEPTIDASE_C39"/>
    <property type="match status" value="1"/>
</dbReference>
<evidence type="ECO:0000256" key="2">
    <source>
        <dbReference type="ARBA" id="ARBA00022692"/>
    </source>
</evidence>
<dbReference type="Pfam" id="PF00005">
    <property type="entry name" value="ABC_tran"/>
    <property type="match status" value="1"/>
</dbReference>
<feature type="domain" description="Peptidase C39" evidence="12">
    <location>
        <begin position="11"/>
        <end position="130"/>
    </location>
</feature>
<keyword evidence="6 9" id="KW-1133">Transmembrane helix</keyword>
<dbReference type="InterPro" id="IPR005074">
    <property type="entry name" value="Peptidase_C39"/>
</dbReference>
<dbReference type="SMART" id="SM00382">
    <property type="entry name" value="AAA"/>
    <property type="match status" value="1"/>
</dbReference>
<name>A0ABQ0AR80_9RHOB</name>
<keyword evidence="3" id="KW-0547">Nucleotide-binding</keyword>
<keyword evidence="2 9" id="KW-0812">Transmembrane</keyword>
<dbReference type="EMBL" id="BAABWU010000021">
    <property type="protein sequence ID" value="GAA6198344.1"/>
    <property type="molecule type" value="Genomic_DNA"/>
</dbReference>
<feature type="transmembrane region" description="Helical" evidence="9">
    <location>
        <begin position="162"/>
        <end position="184"/>
    </location>
</feature>
<comment type="caution">
    <text evidence="13">The sequence shown here is derived from an EMBL/GenBank/DDBJ whole genome shotgun (WGS) entry which is preliminary data.</text>
</comment>
<dbReference type="Gene3D" id="3.90.70.10">
    <property type="entry name" value="Cysteine proteinases"/>
    <property type="match status" value="1"/>
</dbReference>
<feature type="transmembrane region" description="Helical" evidence="9">
    <location>
        <begin position="270"/>
        <end position="291"/>
    </location>
</feature>
<proteinExistence type="predicted"/>
<keyword evidence="4" id="KW-0067">ATP-binding</keyword>
<dbReference type="InterPro" id="IPR039421">
    <property type="entry name" value="Type_1_exporter"/>
</dbReference>
<dbReference type="SUPFAM" id="SSF90123">
    <property type="entry name" value="ABC transporter transmembrane region"/>
    <property type="match status" value="1"/>
</dbReference>
<dbReference type="Pfam" id="PF00664">
    <property type="entry name" value="ABC_membrane"/>
    <property type="match status" value="1"/>
</dbReference>
<dbReference type="PANTHER" id="PTHR24221:SF654">
    <property type="entry name" value="ATP-BINDING CASSETTE SUB-FAMILY B MEMBER 6"/>
    <property type="match status" value="1"/>
</dbReference>
<keyword evidence="7 9" id="KW-0472">Membrane</keyword>
<dbReference type="InterPro" id="IPR003593">
    <property type="entry name" value="AAA+_ATPase"/>
</dbReference>
<evidence type="ECO:0000259" key="12">
    <source>
        <dbReference type="PROSITE" id="PS50990"/>
    </source>
</evidence>
<accession>A0ABQ0AR80</accession>
<dbReference type="PROSITE" id="PS00211">
    <property type="entry name" value="ABC_TRANSPORTER_1"/>
    <property type="match status" value="1"/>
</dbReference>
<evidence type="ECO:0000259" key="11">
    <source>
        <dbReference type="PROSITE" id="PS50929"/>
    </source>
</evidence>
<dbReference type="PROSITE" id="PS50929">
    <property type="entry name" value="ABC_TM1F"/>
    <property type="match status" value="1"/>
</dbReference>
<feature type="transmembrane region" description="Helical" evidence="9">
    <location>
        <begin position="196"/>
        <end position="217"/>
    </location>
</feature>
<keyword evidence="5" id="KW-0813">Transport</keyword>
<sequence>MKGVKTPTILQIEAEECGAASLAMVLAYHGRHIPLEDLRIECGVSRDGATAANVLKGARRHGLTASAKRLELLRLAEIRLPAIIFVNMNHFVVLEAVSARRYRINDPAAGRRIVDHDAFDEMFTGITLLLEPGEAFERQAGPPGKLSSLIGYLQWDRTATQLILLCGMTLIVPGLAIPAFSKAFVDDILMGGQDDWLFWFAVMMLAVIALQSGLMALRSLLSAKLEAKLALSLNARLAWRLLRLPLPFFQQRFSGALAGRGQMAARIAQLAGKTLLSTALEGTTLIFFLAVMALYSLQMAAVVGLLVLGSGLLIWVVQQRMDQLSIKTMIEFMKLTGKTMVGVQTIESIKSSGTEAKFFEGWAGTHANVVNGQAELTLRQSVLQVTPGFVSFFGKALTLVIGGLEVMAGELTVGSLVAFQALLAAMDRPFQGLMSNVQELQQLQGPLNQLRDITDHPEASEFSQRRNPAEPVGASRLNGAISLSDVSFGYSRLSPPLIENLDLAVAPGQRVALVGGSGSGKSTLAKLITGAYSTWSGSIDFDGTSIEDLPRAVLRNSLAVVDQNIVLFEGSFRDNIRLWDETISDDQVTAAAQAAEIHDFIAGTENGYDTQVEEGGRNMSGGQRQRLEIARALARDGSILVLDEATSALDPIVEAKVMQNIARLGITCVIVAHRLSTIRDCDQILVMDHGSVVQRGTHQGLRDVEGPYQRMIAA</sequence>
<evidence type="ECO:0000313" key="13">
    <source>
        <dbReference type="EMBL" id="GAA6198344.1"/>
    </source>
</evidence>